<evidence type="ECO:0000313" key="6">
    <source>
        <dbReference type="Proteomes" id="UP000193061"/>
    </source>
</evidence>
<dbReference type="SMART" id="SM00342">
    <property type="entry name" value="HTH_ARAC"/>
    <property type="match status" value="1"/>
</dbReference>
<dbReference type="GO" id="GO:0003700">
    <property type="term" value="F:DNA-binding transcription factor activity"/>
    <property type="evidence" value="ECO:0007669"/>
    <property type="project" value="InterPro"/>
</dbReference>
<keyword evidence="3" id="KW-0804">Transcription</keyword>
<dbReference type="SUPFAM" id="SSF46689">
    <property type="entry name" value="Homeodomain-like"/>
    <property type="match status" value="1"/>
</dbReference>
<dbReference type="InterPro" id="IPR018062">
    <property type="entry name" value="HTH_AraC-typ_CS"/>
</dbReference>
<keyword evidence="6" id="KW-1185">Reference proteome</keyword>
<sequence length="295" mass="33042">MKACLTDANDISKVSEWDLDFRQIEPGDLSVDIAVIQTKKLSLLDFDFSRKLHQTGVSPRDQYTIALPYGDELQDWEGAEISSSSIVSFGMGNHFDCVSRGGFSGITISIKKCDIENAIDDLGLNLSPGELESAGIVNLVRQSKYHRTRQALSAIIRESPLDLQDEDIVENLLSMLQNDTTARDKSNPRQRHRAVSIASEIMVNHEEDNIPMTQVCQEAGVSLRCLQRGFKERFGVGPKTYHKNLRLMRVRSELLEANPSSTVSDIANAYGFWHMGQFAKDYRKLFNELPSDSVG</sequence>
<keyword evidence="1" id="KW-0805">Transcription regulation</keyword>
<evidence type="ECO:0000256" key="3">
    <source>
        <dbReference type="ARBA" id="ARBA00023163"/>
    </source>
</evidence>
<evidence type="ECO:0000256" key="2">
    <source>
        <dbReference type="ARBA" id="ARBA00023125"/>
    </source>
</evidence>
<reference evidence="5 6" key="1">
    <citation type="submission" date="2017-03" db="EMBL/GenBank/DDBJ databases">
        <authorList>
            <person name="Afonso C.L."/>
            <person name="Miller P.J."/>
            <person name="Scott M.A."/>
            <person name="Spackman E."/>
            <person name="Goraichik I."/>
            <person name="Dimitrov K.M."/>
            <person name="Suarez D.L."/>
            <person name="Swayne D.E."/>
        </authorList>
    </citation>
    <scope>NUCLEOTIDE SEQUENCE [LARGE SCALE GENOMIC DNA]</scope>
    <source>
        <strain evidence="5 6">CECT 7450</strain>
    </source>
</reference>
<dbReference type="InterPro" id="IPR050204">
    <property type="entry name" value="AraC_XylS_family_regulators"/>
</dbReference>
<dbReference type="Pfam" id="PF12833">
    <property type="entry name" value="HTH_18"/>
    <property type="match status" value="1"/>
</dbReference>
<dbReference type="GO" id="GO:0043565">
    <property type="term" value="F:sequence-specific DNA binding"/>
    <property type="evidence" value="ECO:0007669"/>
    <property type="project" value="InterPro"/>
</dbReference>
<keyword evidence="2" id="KW-0238">DNA-binding</keyword>
<gene>
    <name evidence="5" type="primary">rhaS_2</name>
    <name evidence="5" type="ORF">ROA7450_04105</name>
</gene>
<dbReference type="Proteomes" id="UP000193061">
    <property type="component" value="Unassembled WGS sequence"/>
</dbReference>
<organism evidence="5 6">
    <name type="scientific">Roseovarius albus</name>
    <dbReference type="NCBI Taxonomy" id="1247867"/>
    <lineage>
        <taxon>Bacteria</taxon>
        <taxon>Pseudomonadati</taxon>
        <taxon>Pseudomonadota</taxon>
        <taxon>Alphaproteobacteria</taxon>
        <taxon>Rhodobacterales</taxon>
        <taxon>Roseobacteraceae</taxon>
        <taxon>Roseovarius</taxon>
    </lineage>
</organism>
<evidence type="ECO:0000256" key="1">
    <source>
        <dbReference type="ARBA" id="ARBA00023015"/>
    </source>
</evidence>
<dbReference type="PANTHER" id="PTHR46796">
    <property type="entry name" value="HTH-TYPE TRANSCRIPTIONAL ACTIVATOR RHAS-RELATED"/>
    <property type="match status" value="1"/>
</dbReference>
<accession>A0A1X7A8C2</accession>
<dbReference type="AlphaFoldDB" id="A0A1X7A8C2"/>
<dbReference type="PANTHER" id="PTHR46796:SF12">
    <property type="entry name" value="HTH-TYPE DNA-BINDING TRANSCRIPTIONAL ACTIVATOR EUTR"/>
    <property type="match status" value="1"/>
</dbReference>
<evidence type="ECO:0000313" key="5">
    <source>
        <dbReference type="EMBL" id="SLN73155.1"/>
    </source>
</evidence>
<dbReference type="InterPro" id="IPR009057">
    <property type="entry name" value="Homeodomain-like_sf"/>
</dbReference>
<proteinExistence type="predicted"/>
<dbReference type="InterPro" id="IPR018060">
    <property type="entry name" value="HTH_AraC"/>
</dbReference>
<dbReference type="Gene3D" id="1.10.10.60">
    <property type="entry name" value="Homeodomain-like"/>
    <property type="match status" value="1"/>
</dbReference>
<dbReference type="EMBL" id="FWFX01000021">
    <property type="protein sequence ID" value="SLN73155.1"/>
    <property type="molecule type" value="Genomic_DNA"/>
</dbReference>
<feature type="domain" description="HTH araC/xylS-type" evidence="4">
    <location>
        <begin position="196"/>
        <end position="295"/>
    </location>
</feature>
<dbReference type="PROSITE" id="PS01124">
    <property type="entry name" value="HTH_ARAC_FAMILY_2"/>
    <property type="match status" value="1"/>
</dbReference>
<dbReference type="PROSITE" id="PS00041">
    <property type="entry name" value="HTH_ARAC_FAMILY_1"/>
    <property type="match status" value="1"/>
</dbReference>
<name>A0A1X7A8C2_9RHOB</name>
<protein>
    <submittedName>
        <fullName evidence="5">HTH-type transcriptional activator RhaS</fullName>
    </submittedName>
</protein>
<evidence type="ECO:0000259" key="4">
    <source>
        <dbReference type="PROSITE" id="PS01124"/>
    </source>
</evidence>